<keyword evidence="8" id="KW-1185">Reference proteome</keyword>
<reference evidence="8" key="2">
    <citation type="journal article" date="2013" name="Nat. Genet.">
        <title>The draft genomes of soft-shell turtle and green sea turtle yield insights into the development and evolution of the turtle-specific body plan.</title>
        <authorList>
            <person name="Wang Z."/>
            <person name="Pascual-Anaya J."/>
            <person name="Zadissa A."/>
            <person name="Li W."/>
            <person name="Niimura Y."/>
            <person name="Huang Z."/>
            <person name="Li C."/>
            <person name="White S."/>
            <person name="Xiong Z."/>
            <person name="Fang D."/>
            <person name="Wang B."/>
            <person name="Ming Y."/>
            <person name="Chen Y."/>
            <person name="Zheng Y."/>
            <person name="Kuraku S."/>
            <person name="Pignatelli M."/>
            <person name="Herrero J."/>
            <person name="Beal K."/>
            <person name="Nozawa M."/>
            <person name="Li Q."/>
            <person name="Wang J."/>
            <person name="Zhang H."/>
            <person name="Yu L."/>
            <person name="Shigenobu S."/>
            <person name="Wang J."/>
            <person name="Liu J."/>
            <person name="Flicek P."/>
            <person name="Searle S."/>
            <person name="Wang J."/>
            <person name="Kuratani S."/>
            <person name="Yin Y."/>
            <person name="Aken B."/>
            <person name="Zhang G."/>
            <person name="Irie N."/>
        </authorList>
    </citation>
    <scope>NUCLEOTIDE SEQUENCE [LARGE SCALE GENOMIC DNA]</scope>
    <source>
        <strain evidence="8">Daiwa-1</strain>
    </source>
</reference>
<dbReference type="OMA" id="FVAIFHK"/>
<evidence type="ECO:0000313" key="7">
    <source>
        <dbReference type="Ensembl" id="ENSPSIP00000017502.1"/>
    </source>
</evidence>
<dbReference type="GeneTree" id="ENSGT00940000161896"/>
<feature type="domain" description="EF-hand" evidence="6">
    <location>
        <begin position="47"/>
        <end position="82"/>
    </location>
</feature>
<dbReference type="PANTHER" id="PTHR11639:SF80">
    <property type="entry name" value="PROTEIN S100-A6"/>
    <property type="match status" value="1"/>
</dbReference>
<dbReference type="PROSITE" id="PS50222">
    <property type="entry name" value="EF_HAND_2"/>
    <property type="match status" value="1"/>
</dbReference>
<dbReference type="eggNOG" id="ENOG502S6IN">
    <property type="taxonomic scope" value="Eukaryota"/>
</dbReference>
<dbReference type="SMART" id="SM01394">
    <property type="entry name" value="S_100"/>
    <property type="match status" value="1"/>
</dbReference>
<dbReference type="SMART" id="SM00054">
    <property type="entry name" value="EFh"/>
    <property type="match status" value="1"/>
</dbReference>
<dbReference type="GO" id="GO:0005634">
    <property type="term" value="C:nucleus"/>
    <property type="evidence" value="ECO:0007669"/>
    <property type="project" value="TreeGrafter"/>
</dbReference>
<evidence type="ECO:0000259" key="6">
    <source>
        <dbReference type="PROSITE" id="PS50222"/>
    </source>
</evidence>
<dbReference type="InterPro" id="IPR011992">
    <property type="entry name" value="EF-hand-dom_pair"/>
</dbReference>
<dbReference type="GO" id="GO:0005509">
    <property type="term" value="F:calcium ion binding"/>
    <property type="evidence" value="ECO:0007669"/>
    <property type="project" value="InterPro"/>
</dbReference>
<evidence type="ECO:0000256" key="3">
    <source>
        <dbReference type="ARBA" id="ARBA00022737"/>
    </source>
</evidence>
<evidence type="ECO:0000313" key="8">
    <source>
        <dbReference type="Proteomes" id="UP000007267"/>
    </source>
</evidence>
<reference evidence="8" key="1">
    <citation type="submission" date="2011-10" db="EMBL/GenBank/DDBJ databases">
        <authorList>
            <consortium name="Soft-shell Turtle Genome Consortium"/>
        </authorList>
    </citation>
    <scope>NUCLEOTIDE SEQUENCE [LARGE SCALE GENOMIC DNA]</scope>
    <source>
        <strain evidence="8">Daiwa-1</strain>
    </source>
</reference>
<evidence type="ECO:0000256" key="2">
    <source>
        <dbReference type="ARBA" id="ARBA00022723"/>
    </source>
</evidence>
<evidence type="ECO:0000256" key="1">
    <source>
        <dbReference type="ARBA" id="ARBA00007323"/>
    </source>
</evidence>
<dbReference type="EMBL" id="AGCU01043245">
    <property type="status" value="NOT_ANNOTATED_CDS"/>
    <property type="molecule type" value="Genomic_DNA"/>
</dbReference>
<name>K7GB41_PELSI</name>
<dbReference type="SUPFAM" id="SSF47473">
    <property type="entry name" value="EF-hand"/>
    <property type="match status" value="1"/>
</dbReference>
<dbReference type="HOGENOM" id="CLU_138624_2_0_1"/>
<protein>
    <recommendedName>
        <fullName evidence="5">Protein S100</fullName>
    </recommendedName>
    <alternativeName>
        <fullName evidence="5">S100 calcium-binding protein</fullName>
    </alternativeName>
</protein>
<dbReference type="GO" id="GO:0048471">
    <property type="term" value="C:perinuclear region of cytoplasm"/>
    <property type="evidence" value="ECO:0007669"/>
    <property type="project" value="TreeGrafter"/>
</dbReference>
<dbReference type="Ensembl" id="ENSPSIT00000017581.1">
    <property type="protein sequence ID" value="ENSPSIP00000017502.1"/>
    <property type="gene ID" value="ENSPSIG00000015576.1"/>
</dbReference>
<evidence type="ECO:0000256" key="5">
    <source>
        <dbReference type="RuleBase" id="RU361184"/>
    </source>
</evidence>
<reference evidence="7" key="3">
    <citation type="submission" date="2025-08" db="UniProtKB">
        <authorList>
            <consortium name="Ensembl"/>
        </authorList>
    </citation>
    <scope>IDENTIFICATION</scope>
</reference>
<accession>K7GB41</accession>
<dbReference type="PANTHER" id="PTHR11639">
    <property type="entry name" value="S100 CALCIUM-BINDING PROTEIN"/>
    <property type="match status" value="1"/>
</dbReference>
<organism evidence="7 8">
    <name type="scientific">Pelodiscus sinensis</name>
    <name type="common">Chinese softshell turtle</name>
    <name type="synonym">Trionyx sinensis</name>
    <dbReference type="NCBI Taxonomy" id="13735"/>
    <lineage>
        <taxon>Eukaryota</taxon>
        <taxon>Metazoa</taxon>
        <taxon>Chordata</taxon>
        <taxon>Craniata</taxon>
        <taxon>Vertebrata</taxon>
        <taxon>Euteleostomi</taxon>
        <taxon>Archelosauria</taxon>
        <taxon>Testudinata</taxon>
        <taxon>Testudines</taxon>
        <taxon>Cryptodira</taxon>
        <taxon>Trionychia</taxon>
        <taxon>Trionychidae</taxon>
        <taxon>Pelodiscus</taxon>
    </lineage>
</organism>
<keyword evidence="3" id="KW-0677">Repeat</keyword>
<dbReference type="InterPro" id="IPR018247">
    <property type="entry name" value="EF_Hand_1_Ca_BS"/>
</dbReference>
<keyword evidence="2 5" id="KW-0479">Metal-binding</keyword>
<dbReference type="GO" id="GO:0048306">
    <property type="term" value="F:calcium-dependent protein binding"/>
    <property type="evidence" value="ECO:0007669"/>
    <property type="project" value="TreeGrafter"/>
</dbReference>
<reference evidence="7" key="4">
    <citation type="submission" date="2025-09" db="UniProtKB">
        <authorList>
            <consortium name="Ensembl"/>
        </authorList>
    </citation>
    <scope>IDENTIFICATION</scope>
</reference>
<dbReference type="GO" id="GO:0005615">
    <property type="term" value="C:extracellular space"/>
    <property type="evidence" value="ECO:0007669"/>
    <property type="project" value="TreeGrafter"/>
</dbReference>
<dbReference type="FunFam" id="1.10.238.10:FF:000044">
    <property type="entry name" value="Protein S100"/>
    <property type="match status" value="1"/>
</dbReference>
<keyword evidence="4 5" id="KW-0106">Calcium</keyword>
<dbReference type="OrthoDB" id="8881129at2759"/>
<dbReference type="STRING" id="13735.ENSPSIP00000017502"/>
<sequence length="89" mass="10022">MASLDQAIGALVCVFHKYSGKEGDKDTLSKRELKELIQKELSLGAKLQDAEIQKLMKDLDRNKDQSVDFQEYVAFLGALAMVYNEALRV</sequence>
<dbReference type="InterPro" id="IPR001751">
    <property type="entry name" value="S100/CaBP7/8-like_CS"/>
</dbReference>
<dbReference type="PROSITE" id="PS00303">
    <property type="entry name" value="S100_CABP"/>
    <property type="match status" value="1"/>
</dbReference>
<dbReference type="Pfam" id="PF01023">
    <property type="entry name" value="S_100"/>
    <property type="match status" value="1"/>
</dbReference>
<dbReference type="RefSeq" id="XP_014425749.1">
    <property type="nucleotide sequence ID" value="XM_014570263.2"/>
</dbReference>
<dbReference type="GO" id="GO:0044548">
    <property type="term" value="F:S100 protein binding"/>
    <property type="evidence" value="ECO:0007669"/>
    <property type="project" value="TreeGrafter"/>
</dbReference>
<comment type="similarity">
    <text evidence="1 5">Belongs to the S-100 family.</text>
</comment>
<dbReference type="PROSITE" id="PS00018">
    <property type="entry name" value="EF_HAND_1"/>
    <property type="match status" value="1"/>
</dbReference>
<dbReference type="EMBL" id="AGCU01043244">
    <property type="status" value="NOT_ANNOTATED_CDS"/>
    <property type="molecule type" value="Genomic_DNA"/>
</dbReference>
<dbReference type="Gene3D" id="1.10.238.10">
    <property type="entry name" value="EF-hand"/>
    <property type="match status" value="1"/>
</dbReference>
<evidence type="ECO:0000256" key="4">
    <source>
        <dbReference type="ARBA" id="ARBA00022837"/>
    </source>
</evidence>
<dbReference type="InterPro" id="IPR013787">
    <property type="entry name" value="S100_Ca-bd_sub"/>
</dbReference>
<dbReference type="InterPro" id="IPR002048">
    <property type="entry name" value="EF_hand_dom"/>
</dbReference>
<dbReference type="AlphaFoldDB" id="K7GB41"/>
<proteinExistence type="inferred from homology"/>
<dbReference type="Proteomes" id="UP000007267">
    <property type="component" value="Unassembled WGS sequence"/>
</dbReference>